<accession>A0A3N2D0E6</accession>
<evidence type="ECO:0000259" key="4">
    <source>
        <dbReference type="Pfam" id="PF03358"/>
    </source>
</evidence>
<dbReference type="EMBL" id="RKHQ01000002">
    <property type="protein sequence ID" value="ROR93213.1"/>
    <property type="molecule type" value="Genomic_DNA"/>
</dbReference>
<dbReference type="InterPro" id="IPR029039">
    <property type="entry name" value="Flavoprotein-like_sf"/>
</dbReference>
<dbReference type="Proteomes" id="UP000275356">
    <property type="component" value="Unassembled WGS sequence"/>
</dbReference>
<proteinExistence type="predicted"/>
<keyword evidence="6" id="KW-1185">Reference proteome</keyword>
<dbReference type="SUPFAM" id="SSF52218">
    <property type="entry name" value="Flavoproteins"/>
    <property type="match status" value="1"/>
</dbReference>
<evidence type="ECO:0000256" key="1">
    <source>
        <dbReference type="ARBA" id="ARBA00022630"/>
    </source>
</evidence>
<organism evidence="5 6">
    <name type="scientific">Salana multivorans</name>
    <dbReference type="NCBI Taxonomy" id="120377"/>
    <lineage>
        <taxon>Bacteria</taxon>
        <taxon>Bacillati</taxon>
        <taxon>Actinomycetota</taxon>
        <taxon>Actinomycetes</taxon>
        <taxon>Micrococcales</taxon>
        <taxon>Beutenbergiaceae</taxon>
        <taxon>Salana</taxon>
    </lineage>
</organism>
<sequence length="223" mass="23111">MNHPADPTPRRLPASLAAVVAEAVPAGSPDRSARDAAVGPAPARSLRLVGLSGGVGEPSSTTTLVDLVLTEAARRLREQGHEVDVDVVEVREIARDATDEVLGGLRTPRLDAAMRTIEAADGLVVATPVFRGSYAGVLKTVLDLLEAGSLRGIPTVLAATSGTARHTLVTEHALRPLLSYLGALTLPTTVVATPDELVLGTRPVPELASRIERAGGELATHLS</sequence>
<dbReference type="Pfam" id="PF03358">
    <property type="entry name" value="FMN_red"/>
    <property type="match status" value="1"/>
</dbReference>
<dbReference type="InterPro" id="IPR051814">
    <property type="entry name" value="NAD(P)H-dep_FMN_reductase"/>
</dbReference>
<keyword evidence="1" id="KW-0285">Flavoprotein</keyword>
<dbReference type="OrthoDB" id="1643408at2"/>
<gene>
    <name evidence="5" type="ORF">EDD28_2621</name>
</gene>
<keyword evidence="2" id="KW-0288">FMN</keyword>
<evidence type="ECO:0000256" key="3">
    <source>
        <dbReference type="ARBA" id="ARBA00023002"/>
    </source>
</evidence>
<evidence type="ECO:0000256" key="2">
    <source>
        <dbReference type="ARBA" id="ARBA00022643"/>
    </source>
</evidence>
<feature type="domain" description="NADPH-dependent FMN reductase-like" evidence="4">
    <location>
        <begin position="47"/>
        <end position="192"/>
    </location>
</feature>
<evidence type="ECO:0000313" key="6">
    <source>
        <dbReference type="Proteomes" id="UP000275356"/>
    </source>
</evidence>
<dbReference type="InterPro" id="IPR023932">
    <property type="entry name" value="CE1759_FMN_reduct"/>
</dbReference>
<dbReference type="RefSeq" id="WP_123740204.1">
    <property type="nucleotide sequence ID" value="NZ_RKHQ01000002.1"/>
</dbReference>
<evidence type="ECO:0000313" key="5">
    <source>
        <dbReference type="EMBL" id="ROR93213.1"/>
    </source>
</evidence>
<protein>
    <submittedName>
        <fullName evidence="5">MsuE subfamily FMN reductase</fullName>
    </submittedName>
</protein>
<dbReference type="InterPro" id="IPR005025">
    <property type="entry name" value="FMN_Rdtase-like_dom"/>
</dbReference>
<dbReference type="GO" id="GO:0016491">
    <property type="term" value="F:oxidoreductase activity"/>
    <property type="evidence" value="ECO:0007669"/>
    <property type="project" value="UniProtKB-KW"/>
</dbReference>
<keyword evidence="3" id="KW-0560">Oxidoreductase</keyword>
<comment type="caution">
    <text evidence="5">The sequence shown here is derived from an EMBL/GenBank/DDBJ whole genome shotgun (WGS) entry which is preliminary data.</text>
</comment>
<dbReference type="NCBIfam" id="TIGR04037">
    <property type="entry name" value="LLM_duo_CE1759"/>
    <property type="match status" value="1"/>
</dbReference>
<reference evidence="5 6" key="1">
    <citation type="submission" date="2018-11" db="EMBL/GenBank/DDBJ databases">
        <title>Sequencing the genomes of 1000 actinobacteria strains.</title>
        <authorList>
            <person name="Klenk H.-P."/>
        </authorList>
    </citation>
    <scope>NUCLEOTIDE SEQUENCE [LARGE SCALE GENOMIC DNA]</scope>
    <source>
        <strain evidence="5 6">DSM 13521</strain>
    </source>
</reference>
<dbReference type="Gene3D" id="3.40.50.360">
    <property type="match status" value="1"/>
</dbReference>
<name>A0A3N2D0E6_9MICO</name>
<dbReference type="PANTHER" id="PTHR43408:SF2">
    <property type="entry name" value="FMN REDUCTASE (NADPH)"/>
    <property type="match status" value="1"/>
</dbReference>
<dbReference type="PANTHER" id="PTHR43408">
    <property type="entry name" value="FMN REDUCTASE (NADPH)"/>
    <property type="match status" value="1"/>
</dbReference>
<dbReference type="AlphaFoldDB" id="A0A3N2D0E6"/>